<keyword evidence="8 12" id="KW-0663">Pyridoxal phosphate</keyword>
<feature type="domain" description="Tryptophan synthase beta chain-like PALP" evidence="13">
    <location>
        <begin position="90"/>
        <end position="334"/>
    </location>
</feature>
<dbReference type="GO" id="GO:0004795">
    <property type="term" value="F:threonine synthase activity"/>
    <property type="evidence" value="ECO:0007669"/>
    <property type="project" value="UniProtKB-UniRule"/>
</dbReference>
<dbReference type="InterPro" id="IPR000634">
    <property type="entry name" value="Ser/Thr_deHydtase_PyrdxlP-BS"/>
</dbReference>
<evidence type="ECO:0000256" key="1">
    <source>
        <dbReference type="ARBA" id="ARBA00001933"/>
    </source>
</evidence>
<keyword evidence="16" id="KW-1185">Reference proteome</keyword>
<keyword evidence="9" id="KW-0456">Lyase</keyword>
<dbReference type="InterPro" id="IPR001926">
    <property type="entry name" value="TrpB-like_PALP"/>
</dbReference>
<evidence type="ECO:0000256" key="2">
    <source>
        <dbReference type="ARBA" id="ARBA00004979"/>
    </source>
</evidence>
<accession>M2U6W2</accession>
<evidence type="ECO:0000256" key="8">
    <source>
        <dbReference type="ARBA" id="ARBA00022898"/>
    </source>
</evidence>
<dbReference type="Gene3D" id="3.90.1380.10">
    <property type="entry name" value="Threonine synthase, N-terminal domain"/>
    <property type="match status" value="1"/>
</dbReference>
<dbReference type="GO" id="GO:0030170">
    <property type="term" value="F:pyridoxal phosphate binding"/>
    <property type="evidence" value="ECO:0007669"/>
    <property type="project" value="InterPro"/>
</dbReference>
<dbReference type="Gene3D" id="3.40.50.1100">
    <property type="match status" value="2"/>
</dbReference>
<comment type="cofactor">
    <cofactor evidence="1 12">
        <name>pyridoxal 5'-phosphate</name>
        <dbReference type="ChEBI" id="CHEBI:597326"/>
    </cofactor>
</comment>
<comment type="similarity">
    <text evidence="3">Belongs to the threonine synthase family.</text>
</comment>
<evidence type="ECO:0000313" key="15">
    <source>
        <dbReference type="EMBL" id="EMD83733.1"/>
    </source>
</evidence>
<dbReference type="CDD" id="cd01560">
    <property type="entry name" value="Thr-synth_2"/>
    <property type="match status" value="1"/>
</dbReference>
<evidence type="ECO:0000259" key="13">
    <source>
        <dbReference type="Pfam" id="PF00291"/>
    </source>
</evidence>
<dbReference type="GO" id="GO:0009088">
    <property type="term" value="P:threonine biosynthetic process"/>
    <property type="evidence" value="ECO:0007669"/>
    <property type="project" value="UniProtKB-UniRule"/>
</dbReference>
<sequence length="477" mass="51993">MPGMKYVSTRGDAPALDFADVTLTGLAADGGLYVPEEWPVLDADAIRALRGLDYVETAVRVMQPFVSSDLTEADLRNLCRAAYDGFDHAAVTPLRQLDADQWLLELFHGPTLAFKDVALQLLGRLFEQFLSGAGRQLTVVGATSGDTGSAAIHALAGLDSVDVFMMHPKGRISDVQRRQMTTVMAPNVHNMAINGSFDDAQAHVKRMFRDPQLRGFEISAVNSINWARLMAQVVYYFYAAVRLGAPERKIAFSVPTGNFGDVFAGYVAHRMGLPVERLIVATNVNDILHRALSAGDYSAGAVTPTASPSMDIQVSSNFERLLFEMAGRDGARVRTMMESFDSERRLSLPADMRARAALFSSARIDADQMALALRWAREDADMLIDPHTAIGLAAARAASGRKDLPAGTPIVTLATAHPAKFAEAVERAAGERPRTPERIAGLMDREERFQELAADYETVRDFVASRARPRAAHAETL</sequence>
<gene>
    <name evidence="15" type="ORF">C725_0705</name>
</gene>
<dbReference type="NCBIfam" id="TIGR00260">
    <property type="entry name" value="thrC"/>
    <property type="match status" value="1"/>
</dbReference>
<dbReference type="PANTHER" id="PTHR42690">
    <property type="entry name" value="THREONINE SYNTHASE FAMILY MEMBER"/>
    <property type="match status" value="1"/>
</dbReference>
<dbReference type="PROSITE" id="PS00165">
    <property type="entry name" value="DEHYDRATASE_SER_THR"/>
    <property type="match status" value="1"/>
</dbReference>
<evidence type="ECO:0000256" key="6">
    <source>
        <dbReference type="ARBA" id="ARBA00022605"/>
    </source>
</evidence>
<dbReference type="Pfam" id="PF24857">
    <property type="entry name" value="THR4_C"/>
    <property type="match status" value="1"/>
</dbReference>
<feature type="domain" description="Threonine synthase N-terminal" evidence="14">
    <location>
        <begin position="5"/>
        <end position="83"/>
    </location>
</feature>
<evidence type="ECO:0000313" key="16">
    <source>
        <dbReference type="Proteomes" id="UP000011717"/>
    </source>
</evidence>
<evidence type="ECO:0000259" key="14">
    <source>
        <dbReference type="Pfam" id="PF14821"/>
    </source>
</evidence>
<keyword evidence="6" id="KW-0028">Amino-acid biosynthesis</keyword>
<organism evidence="15 16">
    <name type="scientific">Pacificimonas flava</name>
    <dbReference type="NCBI Taxonomy" id="1234595"/>
    <lineage>
        <taxon>Bacteria</taxon>
        <taxon>Pseudomonadati</taxon>
        <taxon>Pseudomonadota</taxon>
        <taxon>Alphaproteobacteria</taxon>
        <taxon>Sphingomonadales</taxon>
        <taxon>Sphingosinicellaceae</taxon>
        <taxon>Pacificimonas</taxon>
    </lineage>
</organism>
<comment type="catalytic activity">
    <reaction evidence="10">
        <text>O-phospho-L-homoserine + H2O = L-threonine + phosphate</text>
        <dbReference type="Rhea" id="RHEA:10840"/>
        <dbReference type="ChEBI" id="CHEBI:15377"/>
        <dbReference type="ChEBI" id="CHEBI:43474"/>
        <dbReference type="ChEBI" id="CHEBI:57590"/>
        <dbReference type="ChEBI" id="CHEBI:57926"/>
        <dbReference type="EC" id="4.2.3.1"/>
    </reaction>
</comment>
<dbReference type="Proteomes" id="UP000011717">
    <property type="component" value="Unassembled WGS sequence"/>
</dbReference>
<dbReference type="PANTHER" id="PTHR42690:SF1">
    <property type="entry name" value="THREONINE SYNTHASE-LIKE 2"/>
    <property type="match status" value="1"/>
</dbReference>
<dbReference type="Pfam" id="PF14821">
    <property type="entry name" value="Thr_synth_N"/>
    <property type="match status" value="1"/>
</dbReference>
<dbReference type="InterPro" id="IPR004450">
    <property type="entry name" value="Thr_synthase-like"/>
</dbReference>
<feature type="modified residue" description="N6-(pyridoxal phosphate)lysine" evidence="12">
    <location>
        <position position="115"/>
    </location>
</feature>
<comment type="caution">
    <text evidence="15">The sequence shown here is derived from an EMBL/GenBank/DDBJ whole genome shotgun (WGS) entry which is preliminary data.</text>
</comment>
<dbReference type="UniPathway" id="UPA00050">
    <property type="reaction ID" value="UER00065"/>
</dbReference>
<comment type="pathway">
    <text evidence="2">Amino-acid biosynthesis; L-threonine biosynthesis; L-threonine from L-aspartate: step 5/5.</text>
</comment>
<name>M2U6W2_9SPHN</name>
<dbReference type="Pfam" id="PF00291">
    <property type="entry name" value="PALP"/>
    <property type="match status" value="1"/>
</dbReference>
<dbReference type="InterPro" id="IPR051166">
    <property type="entry name" value="Threonine_Synthase"/>
</dbReference>
<dbReference type="InterPro" id="IPR029144">
    <property type="entry name" value="Thr_synth_N"/>
</dbReference>
<dbReference type="EC" id="4.2.3.1" evidence="4 11"/>
<reference evidence="15 16" key="1">
    <citation type="journal article" date="2013" name="Genome Announc.">
        <title>Draft Genome Sequence of Strain JLT2015T, Belonging to the Family Sphingomonadaceae of the Alphaproteobacteria.</title>
        <authorList>
            <person name="Tang K."/>
            <person name="Liu K."/>
            <person name="Li S."/>
            <person name="Jiao N."/>
        </authorList>
    </citation>
    <scope>NUCLEOTIDE SEQUENCE [LARGE SCALE GENOMIC DNA]</scope>
    <source>
        <strain evidence="15 16">JLT2015</strain>
    </source>
</reference>
<evidence type="ECO:0000256" key="7">
    <source>
        <dbReference type="ARBA" id="ARBA00022697"/>
    </source>
</evidence>
<evidence type="ECO:0000256" key="4">
    <source>
        <dbReference type="ARBA" id="ARBA00013028"/>
    </source>
</evidence>
<dbReference type="PATRIC" id="fig|1234595.3.peg.703"/>
<evidence type="ECO:0000256" key="12">
    <source>
        <dbReference type="PIRSR" id="PIRSR604450-51"/>
    </source>
</evidence>
<dbReference type="InterPro" id="IPR037158">
    <property type="entry name" value="Thr_synth_N_sf"/>
</dbReference>
<evidence type="ECO:0000256" key="11">
    <source>
        <dbReference type="NCBIfam" id="TIGR00260"/>
    </source>
</evidence>
<evidence type="ECO:0000256" key="9">
    <source>
        <dbReference type="ARBA" id="ARBA00023239"/>
    </source>
</evidence>
<keyword evidence="7" id="KW-0791">Threonine biosynthesis</keyword>
<proteinExistence type="inferred from homology"/>
<evidence type="ECO:0000256" key="5">
    <source>
        <dbReference type="ARBA" id="ARBA00018679"/>
    </source>
</evidence>
<dbReference type="InterPro" id="IPR036052">
    <property type="entry name" value="TrpB-like_PALP_sf"/>
</dbReference>
<evidence type="ECO:0000256" key="3">
    <source>
        <dbReference type="ARBA" id="ARBA00005517"/>
    </source>
</evidence>
<dbReference type="EMBL" id="AMRV01000002">
    <property type="protein sequence ID" value="EMD83733.1"/>
    <property type="molecule type" value="Genomic_DNA"/>
</dbReference>
<dbReference type="AlphaFoldDB" id="M2U6W2"/>
<dbReference type="SUPFAM" id="SSF53686">
    <property type="entry name" value="Tryptophan synthase beta subunit-like PLP-dependent enzymes"/>
    <property type="match status" value="1"/>
</dbReference>
<protein>
    <recommendedName>
        <fullName evidence="5 11">Threonine synthase</fullName>
        <ecNumber evidence="4 11">4.2.3.1</ecNumber>
    </recommendedName>
</protein>
<evidence type="ECO:0000256" key="10">
    <source>
        <dbReference type="ARBA" id="ARBA00049144"/>
    </source>
</evidence>